<comment type="caution">
    <text evidence="2">The sequence shown here is derived from an EMBL/GenBank/DDBJ whole genome shotgun (WGS) entry which is preliminary data.</text>
</comment>
<dbReference type="AlphaFoldDB" id="A0A834GBV9"/>
<reference evidence="2" key="1">
    <citation type="submission" date="2019-11" db="EMBL/GenBank/DDBJ databases">
        <authorList>
            <person name="Liu Y."/>
            <person name="Hou J."/>
            <person name="Li T.-Q."/>
            <person name="Guan C.-H."/>
            <person name="Wu X."/>
            <person name="Wu H.-Z."/>
            <person name="Ling F."/>
            <person name="Zhang R."/>
            <person name="Shi X.-G."/>
            <person name="Ren J.-P."/>
            <person name="Chen E.-F."/>
            <person name="Sun J.-M."/>
        </authorList>
    </citation>
    <scope>NUCLEOTIDE SEQUENCE</scope>
    <source>
        <strain evidence="2">Adult_tree_wgs_1</strain>
        <tissue evidence="2">Leaves</tissue>
    </source>
</reference>
<gene>
    <name evidence="2" type="ORF">RHSIM_Rhsim10G0062200</name>
</gene>
<protein>
    <recommendedName>
        <fullName evidence="4">Pentatricopeptide repeat-containing protein</fullName>
    </recommendedName>
</protein>
<evidence type="ECO:0000313" key="2">
    <source>
        <dbReference type="EMBL" id="KAF7129519.1"/>
    </source>
</evidence>
<evidence type="ECO:0000256" key="1">
    <source>
        <dbReference type="SAM" id="MobiDB-lite"/>
    </source>
</evidence>
<dbReference type="InterPro" id="IPR044578">
    <property type="entry name" value="BIR6-like"/>
</dbReference>
<sequence length="913" mass="104450">MRTHPWRLLLRSHSRSKQLHLPTPLSLSLSPLHPIPPSHSSTPPLFQYPSFHRPFSSSSPQKQQEQNPSEHKGSSNPVTVTAEIFSKSSTGDEFKLELDSNDIVITEDLVERVLQHLGEKNPDAARRFFGYVSDRERERFSERSCYLMLGILRSSGSAKEHSDFLKIMREKRCIPSELEQRYGFESRDGGGSNEDHFGHLMLVFESFNKMACILVCRVIRQQVWGDWVEKRLRKLDVSYSSELVSKILGDLIRKEEEEEEAAAAMMFFRWLQESNSFEHDERTYGTMLRVLGIEGNTIKGRIETFWRVANEMRGAGFGLSGEFYDDSWSYLLLGWPLEDAVDLYEFAMGFALKPSIRDCVVLLRRVVEEVIELPNPEVDMNLFHRVLKAFTEGGNALTDLDMDDVLERLNRRVRCKILKATLNKKKKKILKAMEEMKKNPSKRRDSNNPVTVTAEIFSKSSTSDEFKLELDSKDIVITQDLAERVLQHLGENPDAARRLFGYVSERESKRLSAVSCLLMLGILCSYGSAKEIWDLFEVMRKKDYGAGRGRRRLSIFRLETEISGLESKMYGLGSSLDERCYNISRLYSCSSFDEMASSLVGQLIKRHLGVDGAEKRLRELDVSYSSELVSMILRELGSLGNEGEEAMRFFRWLQESNLFEHDERTYNALLRVLGTRSPGGSSTETFRRVADEMRGAGFEMSEYVTLGGGFELKQRGEKRSSSDLFKDLRRSLDILYFYVFRQFPDEGNIPPCKQTFNRPKNNPGNPSDHADILDLFFKMESDAAVAPLLLMLCIQILHFEEGKSTLLCSHEYCVLKNLGFPIETFWRVANEMRGAGSGMSEECYDNARTWSVKWATEDDVDMYEFAMGGVLKPSNSRLFRALAQKGGNALTDLDMDDALEGLNHRRRNKILKA</sequence>
<evidence type="ECO:0008006" key="4">
    <source>
        <dbReference type="Google" id="ProtNLM"/>
    </source>
</evidence>
<feature type="compositionally biased region" description="Low complexity" evidence="1">
    <location>
        <begin position="32"/>
        <end position="60"/>
    </location>
</feature>
<organism evidence="2 3">
    <name type="scientific">Rhododendron simsii</name>
    <name type="common">Sims's rhododendron</name>
    <dbReference type="NCBI Taxonomy" id="118357"/>
    <lineage>
        <taxon>Eukaryota</taxon>
        <taxon>Viridiplantae</taxon>
        <taxon>Streptophyta</taxon>
        <taxon>Embryophyta</taxon>
        <taxon>Tracheophyta</taxon>
        <taxon>Spermatophyta</taxon>
        <taxon>Magnoliopsida</taxon>
        <taxon>eudicotyledons</taxon>
        <taxon>Gunneridae</taxon>
        <taxon>Pentapetalae</taxon>
        <taxon>asterids</taxon>
        <taxon>Ericales</taxon>
        <taxon>Ericaceae</taxon>
        <taxon>Ericoideae</taxon>
        <taxon>Rhodoreae</taxon>
        <taxon>Rhododendron</taxon>
    </lineage>
</organism>
<keyword evidence="3" id="KW-1185">Reference proteome</keyword>
<feature type="region of interest" description="Disordered" evidence="1">
    <location>
        <begin position="32"/>
        <end position="78"/>
    </location>
</feature>
<dbReference type="EMBL" id="WJXA01000010">
    <property type="protein sequence ID" value="KAF7129519.1"/>
    <property type="molecule type" value="Genomic_DNA"/>
</dbReference>
<dbReference type="Proteomes" id="UP000626092">
    <property type="component" value="Unassembled WGS sequence"/>
</dbReference>
<dbReference type="PANTHER" id="PTHR47003">
    <property type="entry name" value="OS01G0970900 PROTEIN"/>
    <property type="match status" value="1"/>
</dbReference>
<name>A0A834GBV9_RHOSS</name>
<accession>A0A834GBV9</accession>
<dbReference type="Gene3D" id="1.25.40.10">
    <property type="entry name" value="Tetratricopeptide repeat domain"/>
    <property type="match status" value="2"/>
</dbReference>
<proteinExistence type="predicted"/>
<dbReference type="InterPro" id="IPR011990">
    <property type="entry name" value="TPR-like_helical_dom_sf"/>
</dbReference>
<dbReference type="PANTHER" id="PTHR47003:SF3">
    <property type="entry name" value="SMALL RIBOSOMAL SUBUNIT PROTEIN MS81 (RPPR8)"/>
    <property type="match status" value="1"/>
</dbReference>
<dbReference type="GO" id="GO:0008380">
    <property type="term" value="P:RNA splicing"/>
    <property type="evidence" value="ECO:0007669"/>
    <property type="project" value="InterPro"/>
</dbReference>
<evidence type="ECO:0000313" key="3">
    <source>
        <dbReference type="Proteomes" id="UP000626092"/>
    </source>
</evidence>
<dbReference type="OrthoDB" id="1710678at2759"/>